<reference evidence="1 2" key="1">
    <citation type="submission" date="2022-01" db="EMBL/GenBank/DDBJ databases">
        <title>A high-quality chromosome-level genome assembly of rohu carp, Labeo rohita.</title>
        <authorList>
            <person name="Arick M.A. II"/>
            <person name="Hsu C.-Y."/>
            <person name="Magbanua Z."/>
            <person name="Pechanova O."/>
            <person name="Grover C."/>
            <person name="Miller E."/>
            <person name="Thrash A."/>
            <person name="Ezzel L."/>
            <person name="Alam S."/>
            <person name="Benzie J."/>
            <person name="Hamilton M."/>
            <person name="Karsi A."/>
            <person name="Lawrence M.L."/>
            <person name="Peterson D.G."/>
        </authorList>
    </citation>
    <scope>NUCLEOTIDE SEQUENCE [LARGE SCALE GENOMIC DNA]</scope>
    <source>
        <strain evidence="2">BAU-BD-2019</strain>
        <tissue evidence="1">Blood</tissue>
    </source>
</reference>
<comment type="caution">
    <text evidence="1">The sequence shown here is derived from an EMBL/GenBank/DDBJ whole genome shotgun (WGS) entry which is preliminary data.</text>
</comment>
<dbReference type="GO" id="GO:0016874">
    <property type="term" value="F:ligase activity"/>
    <property type="evidence" value="ECO:0007669"/>
    <property type="project" value="UniProtKB-KW"/>
</dbReference>
<dbReference type="Proteomes" id="UP000830375">
    <property type="component" value="Unassembled WGS sequence"/>
</dbReference>
<proteinExistence type="predicted"/>
<name>A0ABQ8LDK5_LABRO</name>
<sequence>MHFSKGASKEAKRRCCADLLVLVETLNASGVGLESESESVLVLFPPAQKLVFITIIGHKDTATGGAADAAALNPLVEKKGGRSHVWKYFVFVTDDKGNIIDHQKPTCKRCRLKKTTNQTPKQTMVPDAFEQQKYDKKARNLNRAVAEFTCMD</sequence>
<evidence type="ECO:0000313" key="1">
    <source>
        <dbReference type="EMBL" id="KAI2648316.1"/>
    </source>
</evidence>
<evidence type="ECO:0000313" key="2">
    <source>
        <dbReference type="Proteomes" id="UP000830375"/>
    </source>
</evidence>
<dbReference type="EMBL" id="JACTAM010000025">
    <property type="protein sequence ID" value="KAI2648316.1"/>
    <property type="molecule type" value="Genomic_DNA"/>
</dbReference>
<protein>
    <submittedName>
        <fullName evidence="1">E3 SUMO-protein ligase ZBED1</fullName>
    </submittedName>
</protein>
<accession>A0ABQ8LDK5</accession>
<keyword evidence="2" id="KW-1185">Reference proteome</keyword>
<keyword evidence="1" id="KW-0436">Ligase</keyword>
<organism evidence="1 2">
    <name type="scientific">Labeo rohita</name>
    <name type="common">Indian major carp</name>
    <name type="synonym">Cyprinus rohita</name>
    <dbReference type="NCBI Taxonomy" id="84645"/>
    <lineage>
        <taxon>Eukaryota</taxon>
        <taxon>Metazoa</taxon>
        <taxon>Chordata</taxon>
        <taxon>Craniata</taxon>
        <taxon>Vertebrata</taxon>
        <taxon>Euteleostomi</taxon>
        <taxon>Actinopterygii</taxon>
        <taxon>Neopterygii</taxon>
        <taxon>Teleostei</taxon>
        <taxon>Ostariophysi</taxon>
        <taxon>Cypriniformes</taxon>
        <taxon>Cyprinidae</taxon>
        <taxon>Labeoninae</taxon>
        <taxon>Labeonini</taxon>
        <taxon>Labeo</taxon>
    </lineage>
</organism>
<gene>
    <name evidence="1" type="ORF">H4Q32_018383</name>
</gene>